<dbReference type="InterPro" id="IPR035906">
    <property type="entry name" value="MetI-like_sf"/>
</dbReference>
<dbReference type="EMBL" id="WMYO01000011">
    <property type="protein sequence ID" value="MTR28655.1"/>
    <property type="molecule type" value="Genomic_DNA"/>
</dbReference>
<evidence type="ECO:0000259" key="9">
    <source>
        <dbReference type="PROSITE" id="PS50928"/>
    </source>
</evidence>
<comment type="subcellular location">
    <subcellularLocation>
        <location evidence="1 8">Cell membrane</location>
        <topology evidence="1 8">Multi-pass membrane protein</topology>
    </subcellularLocation>
</comment>
<accession>A0A2S5FIR8</accession>
<dbReference type="GeneID" id="66899400"/>
<keyword evidence="7 8" id="KW-0472">Membrane</keyword>
<keyword evidence="4 8" id="KW-0812">Transmembrane</keyword>
<dbReference type="GO" id="GO:0006865">
    <property type="term" value="P:amino acid transport"/>
    <property type="evidence" value="ECO:0007669"/>
    <property type="project" value="UniProtKB-KW"/>
</dbReference>
<keyword evidence="3" id="KW-1003">Cell membrane</keyword>
<evidence type="ECO:0000256" key="8">
    <source>
        <dbReference type="RuleBase" id="RU363032"/>
    </source>
</evidence>
<evidence type="ECO:0000256" key="5">
    <source>
        <dbReference type="ARBA" id="ARBA00022970"/>
    </source>
</evidence>
<dbReference type="CDD" id="cd06261">
    <property type="entry name" value="TM_PBP2"/>
    <property type="match status" value="1"/>
</dbReference>
<evidence type="ECO:0000256" key="6">
    <source>
        <dbReference type="ARBA" id="ARBA00022989"/>
    </source>
</evidence>
<dbReference type="Gene3D" id="1.10.3720.10">
    <property type="entry name" value="MetI-like"/>
    <property type="match status" value="1"/>
</dbReference>
<dbReference type="Proteomes" id="UP001210204">
    <property type="component" value="Unassembled WGS sequence"/>
</dbReference>
<comment type="similarity">
    <text evidence="8">Belongs to the binding-protein-dependent transport system permease family.</text>
</comment>
<dbReference type="PANTHER" id="PTHR30614:SF0">
    <property type="entry name" value="L-CYSTINE TRANSPORT SYSTEM PERMEASE PROTEIN TCYL"/>
    <property type="match status" value="1"/>
</dbReference>
<keyword evidence="2 8" id="KW-0813">Transport</keyword>
<dbReference type="Proteomes" id="UP000439678">
    <property type="component" value="Unassembled WGS sequence"/>
</dbReference>
<proteinExistence type="inferred from homology"/>
<feature type="transmembrane region" description="Helical" evidence="8">
    <location>
        <begin position="25"/>
        <end position="47"/>
    </location>
</feature>
<dbReference type="EMBL" id="JAQMJT010000011">
    <property type="protein sequence ID" value="MDB8614536.1"/>
    <property type="molecule type" value="Genomic_DNA"/>
</dbReference>
<evidence type="ECO:0000313" key="14">
    <source>
        <dbReference type="Proteomes" id="UP000439678"/>
    </source>
</evidence>
<evidence type="ECO:0000313" key="12">
    <source>
        <dbReference type="EMBL" id="PZD56021.1"/>
    </source>
</evidence>
<dbReference type="EMBL" id="NSIW01000016">
    <property type="protein sequence ID" value="PZD56021.1"/>
    <property type="molecule type" value="Genomic_DNA"/>
</dbReference>
<feature type="transmembrane region" description="Helical" evidence="8">
    <location>
        <begin position="153"/>
        <end position="173"/>
    </location>
</feature>
<dbReference type="Proteomes" id="UP000248776">
    <property type="component" value="Unassembled WGS sequence"/>
</dbReference>
<dbReference type="AlphaFoldDB" id="A0A2S5FIR8"/>
<evidence type="ECO:0000256" key="1">
    <source>
        <dbReference type="ARBA" id="ARBA00004651"/>
    </source>
</evidence>
<reference evidence="10" key="3">
    <citation type="submission" date="2023-01" db="EMBL/GenBank/DDBJ databases">
        <title>Human gut microbiome strain richness.</title>
        <authorList>
            <person name="Chen-Liaw A."/>
        </authorList>
    </citation>
    <scope>NUCLEOTIDE SEQUENCE</scope>
    <source>
        <strain evidence="10">1001095st1_G4_1001095IJ_161003</strain>
    </source>
</reference>
<dbReference type="SUPFAM" id="SSF161098">
    <property type="entry name" value="MetI-like"/>
    <property type="match status" value="1"/>
</dbReference>
<reference evidence="12 13" key="1">
    <citation type="submission" date="2017-08" db="EMBL/GenBank/DDBJ databases">
        <title>Streptococcus salivarius strain HS0302 Genome.</title>
        <authorList>
            <person name="Smith J."/>
            <person name="Deng P."/>
            <person name="Geng M."/>
        </authorList>
    </citation>
    <scope>NUCLEOTIDE SEQUENCE [LARGE SCALE GENOMIC DNA]</scope>
    <source>
        <strain evidence="12 13">HS0302</strain>
    </source>
</reference>
<dbReference type="PANTHER" id="PTHR30614">
    <property type="entry name" value="MEMBRANE COMPONENT OF AMINO ACID ABC TRANSPORTER"/>
    <property type="match status" value="1"/>
</dbReference>
<keyword evidence="6 8" id="KW-1133">Transmembrane helix</keyword>
<sequence>MPAGKLFSWKAVFDAVPKIVERLPLTLGLTIAGAFFGLILALVFAVVKINRVRILYPIQAVFVSFLRGTPILVQLMLTYYGIPLFLRYLNGEFGLDWNINEIPPAIFAITAFAFNEAAYMSETIRAAIQAVDAGEIEAARSLGMTSAQVYRRVIIPNAAVIATPSLINSLIGLTKGTSLAFSAGIVEMYAQAQILGGADYRYFERYISVALVYWAISILIEYIGRSVENHMAIKAPEATDISGIGGDR</sequence>
<dbReference type="PROSITE" id="PS50928">
    <property type="entry name" value="ABC_TM1"/>
    <property type="match status" value="1"/>
</dbReference>
<dbReference type="InterPro" id="IPR000515">
    <property type="entry name" value="MetI-like"/>
</dbReference>
<reference evidence="11 14" key="2">
    <citation type="journal article" date="2019" name="Nat. Med.">
        <title>A library of human gut bacterial isolates paired with longitudinal multiomics data enables mechanistic microbiome research.</title>
        <authorList>
            <person name="Poyet M."/>
            <person name="Groussin M."/>
            <person name="Gibbons S.M."/>
            <person name="Avila-Pacheco J."/>
            <person name="Jiang X."/>
            <person name="Kearney S.M."/>
            <person name="Perrotta A.R."/>
            <person name="Berdy B."/>
            <person name="Zhao S."/>
            <person name="Lieberman T.D."/>
            <person name="Swanson P.K."/>
            <person name="Smith M."/>
            <person name="Roesemann S."/>
            <person name="Alexander J.E."/>
            <person name="Rich S.A."/>
            <person name="Livny J."/>
            <person name="Vlamakis H."/>
            <person name="Clish C."/>
            <person name="Bullock K."/>
            <person name="Deik A."/>
            <person name="Scott J."/>
            <person name="Pierce K.A."/>
            <person name="Xavier R.J."/>
            <person name="Alm E.J."/>
        </authorList>
    </citation>
    <scope>NUCLEOTIDE SEQUENCE [LARGE SCALE GENOMIC DNA]</scope>
    <source>
        <strain evidence="11 14">BIOML-A4</strain>
    </source>
</reference>
<dbReference type="RefSeq" id="WP_095559509.1">
    <property type="nucleotide sequence ID" value="NZ_CACRUJ010000006.1"/>
</dbReference>
<protein>
    <submittedName>
        <fullName evidence="11">ABC transporter permease subunit</fullName>
    </submittedName>
    <submittedName>
        <fullName evidence="12">Amino acid ABC transporter permease</fullName>
    </submittedName>
</protein>
<keyword evidence="5" id="KW-0029">Amino-acid transport</keyword>
<evidence type="ECO:0000256" key="2">
    <source>
        <dbReference type="ARBA" id="ARBA00022448"/>
    </source>
</evidence>
<feature type="domain" description="ABC transmembrane type-1" evidence="9">
    <location>
        <begin position="23"/>
        <end position="224"/>
    </location>
</feature>
<evidence type="ECO:0000313" key="10">
    <source>
        <dbReference type="EMBL" id="MDB8614536.1"/>
    </source>
</evidence>
<evidence type="ECO:0000313" key="11">
    <source>
        <dbReference type="EMBL" id="MTR28655.1"/>
    </source>
</evidence>
<evidence type="ECO:0000256" key="7">
    <source>
        <dbReference type="ARBA" id="ARBA00023136"/>
    </source>
</evidence>
<name>A0A2S5FIR8_STRSL</name>
<dbReference type="InterPro" id="IPR010065">
    <property type="entry name" value="AA_ABC_transptr_permease_3TM"/>
</dbReference>
<comment type="caution">
    <text evidence="12">The sequence shown here is derived from an EMBL/GenBank/DDBJ whole genome shotgun (WGS) entry which is preliminary data.</text>
</comment>
<evidence type="ECO:0000256" key="3">
    <source>
        <dbReference type="ARBA" id="ARBA00022475"/>
    </source>
</evidence>
<feature type="transmembrane region" description="Helical" evidence="8">
    <location>
        <begin position="206"/>
        <end position="224"/>
    </location>
</feature>
<dbReference type="NCBIfam" id="TIGR01726">
    <property type="entry name" value="HEQRo_perm_3TM"/>
    <property type="match status" value="1"/>
</dbReference>
<dbReference type="GO" id="GO:0022857">
    <property type="term" value="F:transmembrane transporter activity"/>
    <property type="evidence" value="ECO:0007669"/>
    <property type="project" value="InterPro"/>
</dbReference>
<evidence type="ECO:0000256" key="4">
    <source>
        <dbReference type="ARBA" id="ARBA00022692"/>
    </source>
</evidence>
<feature type="transmembrane region" description="Helical" evidence="8">
    <location>
        <begin position="54"/>
        <end position="82"/>
    </location>
</feature>
<dbReference type="GO" id="GO:0043190">
    <property type="term" value="C:ATP-binding cassette (ABC) transporter complex"/>
    <property type="evidence" value="ECO:0007669"/>
    <property type="project" value="InterPro"/>
</dbReference>
<gene>
    <name evidence="12" type="ORF">CKU37_07940</name>
    <name evidence="11" type="ORF">GMC65_09915</name>
    <name evidence="10" type="ORF">PNU26_09010</name>
</gene>
<evidence type="ECO:0000313" key="13">
    <source>
        <dbReference type="Proteomes" id="UP000248776"/>
    </source>
</evidence>
<organism evidence="12 13">
    <name type="scientific">Streptococcus salivarius</name>
    <dbReference type="NCBI Taxonomy" id="1304"/>
    <lineage>
        <taxon>Bacteria</taxon>
        <taxon>Bacillati</taxon>
        <taxon>Bacillota</taxon>
        <taxon>Bacilli</taxon>
        <taxon>Lactobacillales</taxon>
        <taxon>Streptococcaceae</taxon>
        <taxon>Streptococcus</taxon>
    </lineage>
</organism>
<dbReference type="InterPro" id="IPR043429">
    <property type="entry name" value="ArtM/GltK/GlnP/TcyL/YhdX-like"/>
</dbReference>
<feature type="transmembrane region" description="Helical" evidence="8">
    <location>
        <begin position="102"/>
        <end position="119"/>
    </location>
</feature>
<dbReference type="Pfam" id="PF00528">
    <property type="entry name" value="BPD_transp_1"/>
    <property type="match status" value="1"/>
</dbReference>